<dbReference type="Proteomes" id="UP000464787">
    <property type="component" value="Chromosome"/>
</dbReference>
<dbReference type="InterPro" id="IPR058163">
    <property type="entry name" value="LysR-type_TF_proteobact-type"/>
</dbReference>
<feature type="domain" description="HTH lysR-type" evidence="5">
    <location>
        <begin position="8"/>
        <end position="65"/>
    </location>
</feature>
<gene>
    <name evidence="6" type="primary">gcvA</name>
    <name evidence="6" type="ORF">GT347_10150</name>
</gene>
<dbReference type="PANTHER" id="PTHR30537:SF26">
    <property type="entry name" value="GLYCINE CLEAVAGE SYSTEM TRANSCRIPTIONAL ACTIVATOR"/>
    <property type="match status" value="1"/>
</dbReference>
<evidence type="ECO:0000256" key="3">
    <source>
        <dbReference type="ARBA" id="ARBA00023125"/>
    </source>
</evidence>
<evidence type="ECO:0000256" key="2">
    <source>
        <dbReference type="ARBA" id="ARBA00023015"/>
    </source>
</evidence>
<keyword evidence="4" id="KW-0804">Transcription</keyword>
<protein>
    <submittedName>
        <fullName evidence="6">Transcriptional regulator GcvA</fullName>
    </submittedName>
</protein>
<dbReference type="Pfam" id="PF03466">
    <property type="entry name" value="LysR_substrate"/>
    <property type="match status" value="1"/>
</dbReference>
<dbReference type="InterPro" id="IPR000847">
    <property type="entry name" value="LysR_HTH_N"/>
</dbReference>
<keyword evidence="2" id="KW-0805">Transcription regulation</keyword>
<dbReference type="FunFam" id="1.10.10.10:FF:000001">
    <property type="entry name" value="LysR family transcriptional regulator"/>
    <property type="match status" value="1"/>
</dbReference>
<dbReference type="FunFam" id="3.40.190.10:FF:000017">
    <property type="entry name" value="Glycine cleavage system transcriptional activator"/>
    <property type="match status" value="1"/>
</dbReference>
<dbReference type="PROSITE" id="PS50931">
    <property type="entry name" value="HTH_LYSR"/>
    <property type="match status" value="1"/>
</dbReference>
<organism evidence="6 7">
    <name type="scientific">Xylophilus rhododendri</name>
    <dbReference type="NCBI Taxonomy" id="2697032"/>
    <lineage>
        <taxon>Bacteria</taxon>
        <taxon>Pseudomonadati</taxon>
        <taxon>Pseudomonadota</taxon>
        <taxon>Betaproteobacteria</taxon>
        <taxon>Burkholderiales</taxon>
        <taxon>Xylophilus</taxon>
    </lineage>
</organism>
<reference evidence="6 7" key="1">
    <citation type="submission" date="2020-01" db="EMBL/GenBank/DDBJ databases">
        <title>Genome sequencing of strain KACC 21265.</title>
        <authorList>
            <person name="Heo J."/>
            <person name="Kim S.-J."/>
            <person name="Kim J.-S."/>
            <person name="Hong S.-B."/>
            <person name="Kwon S.-W."/>
        </authorList>
    </citation>
    <scope>NUCLEOTIDE SEQUENCE [LARGE SCALE GENOMIC DNA]</scope>
    <source>
        <strain evidence="6 7">KACC 21265</strain>
    </source>
</reference>
<dbReference type="InterPro" id="IPR005119">
    <property type="entry name" value="LysR_subst-bd"/>
</dbReference>
<dbReference type="EMBL" id="CP047650">
    <property type="protein sequence ID" value="QHJ01486.1"/>
    <property type="molecule type" value="Genomic_DNA"/>
</dbReference>
<dbReference type="AlphaFoldDB" id="A0A857JFP0"/>
<dbReference type="PRINTS" id="PR00039">
    <property type="entry name" value="HTHLYSR"/>
</dbReference>
<dbReference type="Gene3D" id="3.40.190.10">
    <property type="entry name" value="Periplasmic binding protein-like II"/>
    <property type="match status" value="2"/>
</dbReference>
<sequence length="304" mass="33733">MFKRELLPPTALLMAFESAARHGSVSRAAQELHLTQSAISRQVGQLETRLGCALFHRVRQRVVLTDAGRVYAAELRQHFEALSAATQRVMTLGGGGEVLNLAVLPTFGTEWLIPRMPRFADAHPEVTVNFSTRSEPFDFEREPFDAAIHFGEDFWPGASCDFLLREDVVPVCSPALRDRHGLRRESDLDGVRLLHQSTRPEQWSEWFALGEVAAQQAMRGPRFEQFSMMAQAAASGLGVALVPRLLVSELLDSGRLVVLFDRALASSKAYYFVMPESRARDKLVLAFRRWLLEEAAAGAAGAVA</sequence>
<dbReference type="GO" id="GO:0043565">
    <property type="term" value="F:sequence-specific DNA binding"/>
    <property type="evidence" value="ECO:0007669"/>
    <property type="project" value="TreeGrafter"/>
</dbReference>
<evidence type="ECO:0000256" key="4">
    <source>
        <dbReference type="ARBA" id="ARBA00023163"/>
    </source>
</evidence>
<dbReference type="RefSeq" id="WP_160555294.1">
    <property type="nucleotide sequence ID" value="NZ_CP047650.1"/>
</dbReference>
<name>A0A857JFP0_9BURK</name>
<accession>A0A857JFP0</accession>
<dbReference type="PANTHER" id="PTHR30537">
    <property type="entry name" value="HTH-TYPE TRANSCRIPTIONAL REGULATOR"/>
    <property type="match status" value="1"/>
</dbReference>
<dbReference type="GO" id="GO:0003700">
    <property type="term" value="F:DNA-binding transcription factor activity"/>
    <property type="evidence" value="ECO:0007669"/>
    <property type="project" value="InterPro"/>
</dbReference>
<dbReference type="SUPFAM" id="SSF53850">
    <property type="entry name" value="Periplasmic binding protein-like II"/>
    <property type="match status" value="1"/>
</dbReference>
<dbReference type="Gene3D" id="1.10.10.10">
    <property type="entry name" value="Winged helix-like DNA-binding domain superfamily/Winged helix DNA-binding domain"/>
    <property type="match status" value="1"/>
</dbReference>
<keyword evidence="7" id="KW-1185">Reference proteome</keyword>
<comment type="similarity">
    <text evidence="1">Belongs to the LysR transcriptional regulatory family.</text>
</comment>
<dbReference type="CDD" id="cd08481">
    <property type="entry name" value="PBP2_GcdR_like"/>
    <property type="match status" value="1"/>
</dbReference>
<dbReference type="KEGG" id="xyk:GT347_10150"/>
<evidence type="ECO:0000313" key="6">
    <source>
        <dbReference type="EMBL" id="QHJ01486.1"/>
    </source>
</evidence>
<dbReference type="GO" id="GO:0006351">
    <property type="term" value="P:DNA-templated transcription"/>
    <property type="evidence" value="ECO:0007669"/>
    <property type="project" value="TreeGrafter"/>
</dbReference>
<evidence type="ECO:0000313" key="7">
    <source>
        <dbReference type="Proteomes" id="UP000464787"/>
    </source>
</evidence>
<evidence type="ECO:0000256" key="1">
    <source>
        <dbReference type="ARBA" id="ARBA00009437"/>
    </source>
</evidence>
<proteinExistence type="inferred from homology"/>
<evidence type="ECO:0000259" key="5">
    <source>
        <dbReference type="PROSITE" id="PS50931"/>
    </source>
</evidence>
<dbReference type="InterPro" id="IPR036390">
    <property type="entry name" value="WH_DNA-bd_sf"/>
</dbReference>
<keyword evidence="3" id="KW-0238">DNA-binding</keyword>
<dbReference type="SUPFAM" id="SSF46785">
    <property type="entry name" value="Winged helix' DNA-binding domain"/>
    <property type="match status" value="1"/>
</dbReference>
<dbReference type="Pfam" id="PF00126">
    <property type="entry name" value="HTH_1"/>
    <property type="match status" value="1"/>
</dbReference>
<dbReference type="InterPro" id="IPR036388">
    <property type="entry name" value="WH-like_DNA-bd_sf"/>
</dbReference>
<dbReference type="NCBIfam" id="NF008352">
    <property type="entry name" value="PRK11139.1"/>
    <property type="match status" value="1"/>
</dbReference>